<dbReference type="InterPro" id="IPR036910">
    <property type="entry name" value="HMG_box_dom_sf"/>
</dbReference>
<dbReference type="PROSITE" id="PS50118">
    <property type="entry name" value="HMG_BOX_2"/>
    <property type="match status" value="1"/>
</dbReference>
<dbReference type="OrthoDB" id="1919336at2759"/>
<proteinExistence type="predicted"/>
<comment type="caution">
    <text evidence="5">The sequence shown here is derived from an EMBL/GenBank/DDBJ whole genome shotgun (WGS) entry which is preliminary data.</text>
</comment>
<feature type="DNA-binding region" description="HMG box" evidence="2">
    <location>
        <begin position="15"/>
        <end position="82"/>
    </location>
</feature>
<dbReference type="InterPro" id="IPR050342">
    <property type="entry name" value="HMGB"/>
</dbReference>
<evidence type="ECO:0000256" key="1">
    <source>
        <dbReference type="ARBA" id="ARBA00023125"/>
    </source>
</evidence>
<dbReference type="PANTHER" id="PTHR48112:SF22">
    <property type="entry name" value="MITOCHONDRIAL TRANSCRIPTION FACTOR A, ISOFORM B"/>
    <property type="match status" value="1"/>
</dbReference>
<dbReference type="GO" id="GO:0003677">
    <property type="term" value="F:DNA binding"/>
    <property type="evidence" value="ECO:0007669"/>
    <property type="project" value="UniProtKB-UniRule"/>
</dbReference>
<keyword evidence="6" id="KW-1185">Reference proteome</keyword>
<protein>
    <submittedName>
        <fullName evidence="5">HM20A</fullName>
    </submittedName>
</protein>
<feature type="region of interest" description="Disordered" evidence="3">
    <location>
        <begin position="150"/>
        <end position="172"/>
    </location>
</feature>
<dbReference type="VEuPathDB" id="MicrosporidiaDB:ECANGB1_1083"/>
<dbReference type="EMBL" id="LWDP01000030">
    <property type="protein sequence ID" value="ORD94165.1"/>
    <property type="molecule type" value="Genomic_DNA"/>
</dbReference>
<dbReference type="GO" id="GO:0005634">
    <property type="term" value="C:nucleus"/>
    <property type="evidence" value="ECO:0007669"/>
    <property type="project" value="UniProtKB-UniRule"/>
</dbReference>
<evidence type="ECO:0000256" key="2">
    <source>
        <dbReference type="PROSITE-ProRule" id="PRU00267"/>
    </source>
</evidence>
<organism evidence="5 6">
    <name type="scientific">Enterospora canceri</name>
    <dbReference type="NCBI Taxonomy" id="1081671"/>
    <lineage>
        <taxon>Eukaryota</taxon>
        <taxon>Fungi</taxon>
        <taxon>Fungi incertae sedis</taxon>
        <taxon>Microsporidia</taxon>
        <taxon>Enterocytozoonidae</taxon>
        <taxon>Enterospora</taxon>
    </lineage>
</organism>
<dbReference type="Pfam" id="PF09011">
    <property type="entry name" value="HMG_box_2"/>
    <property type="match status" value="1"/>
</dbReference>
<gene>
    <name evidence="5" type="primary">HM20A</name>
    <name evidence="5" type="ORF">ECANGB1_1083</name>
</gene>
<evidence type="ECO:0000259" key="4">
    <source>
        <dbReference type="PROSITE" id="PS50118"/>
    </source>
</evidence>
<dbReference type="PANTHER" id="PTHR48112">
    <property type="entry name" value="HIGH MOBILITY GROUP PROTEIN DSP1"/>
    <property type="match status" value="1"/>
</dbReference>
<evidence type="ECO:0000313" key="6">
    <source>
        <dbReference type="Proteomes" id="UP000192639"/>
    </source>
</evidence>
<dbReference type="Proteomes" id="UP000192639">
    <property type="component" value="Unassembled WGS sequence"/>
</dbReference>
<dbReference type="AlphaFoldDB" id="A0A1Y1S6Y7"/>
<dbReference type="SMART" id="SM00398">
    <property type="entry name" value="HMG"/>
    <property type="match status" value="2"/>
</dbReference>
<reference evidence="5 6" key="1">
    <citation type="journal article" date="2017" name="Environ. Microbiol.">
        <title>Decay of the glycolytic pathway and adaptation to intranuclear parasitism within Enterocytozoonidae microsporidia.</title>
        <authorList>
            <person name="Wiredu Boakye D."/>
            <person name="Jaroenlak P."/>
            <person name="Prachumwat A."/>
            <person name="Williams T.A."/>
            <person name="Bateman K.S."/>
            <person name="Itsathitphaisarn O."/>
            <person name="Sritunyalucksana K."/>
            <person name="Paszkiewicz K.H."/>
            <person name="Moore K.A."/>
            <person name="Stentiford G.D."/>
            <person name="Williams B.A."/>
        </authorList>
    </citation>
    <scope>NUCLEOTIDE SEQUENCE [LARGE SCALE GENOMIC DNA]</scope>
    <source>
        <strain evidence="5 6">GB1</strain>
    </source>
</reference>
<keyword evidence="1 2" id="KW-0238">DNA-binding</keyword>
<accession>A0A1Y1S6Y7</accession>
<evidence type="ECO:0000313" key="5">
    <source>
        <dbReference type="EMBL" id="ORD94165.1"/>
    </source>
</evidence>
<dbReference type="InterPro" id="IPR009071">
    <property type="entry name" value="HMG_box_dom"/>
</dbReference>
<feature type="domain" description="HMG box" evidence="4">
    <location>
        <begin position="15"/>
        <end position="82"/>
    </location>
</feature>
<name>A0A1Y1S6Y7_9MICR</name>
<dbReference type="CDD" id="cd00084">
    <property type="entry name" value="HMG-box_SF"/>
    <property type="match status" value="1"/>
</dbReference>
<sequence length="172" mass="19944">MSRVTNKKPKDKNAPKKPFSSYMLFGVHLRKTDPTVGSMKVTEQAKYIGSKWQVLDPKEKQTFIKMANDEKVRYADEYEKYKKTPAFKEYQTVVAEWEKKKGAKAVKTTKTTGQKLFVQEYKDNLDEDEKKRLGKDVSKEALKEWRALSDGEKERYKRKAKGDESDSGASEE</sequence>
<dbReference type="SUPFAM" id="SSF47095">
    <property type="entry name" value="HMG-box"/>
    <property type="match status" value="2"/>
</dbReference>
<keyword evidence="2" id="KW-0539">Nucleus</keyword>
<dbReference type="Gene3D" id="1.10.30.10">
    <property type="entry name" value="High mobility group box domain"/>
    <property type="match status" value="2"/>
</dbReference>
<dbReference type="Pfam" id="PF00505">
    <property type="entry name" value="HMG_box"/>
    <property type="match status" value="1"/>
</dbReference>
<evidence type="ECO:0000256" key="3">
    <source>
        <dbReference type="SAM" id="MobiDB-lite"/>
    </source>
</evidence>